<evidence type="ECO:0000313" key="2">
    <source>
        <dbReference type="EMBL" id="GET20145.1"/>
    </source>
</evidence>
<keyword evidence="5" id="KW-1185">Reference proteome</keyword>
<reference evidence="3 4" key="1">
    <citation type="submission" date="2018-03" db="EMBL/GenBank/DDBJ databases">
        <title>Genomic Encyclopedia of Archaeal and Bacterial Type Strains, Phase II (KMG-II): from individual species to whole genera.</title>
        <authorList>
            <person name="Goeker M."/>
        </authorList>
    </citation>
    <scope>NUCLEOTIDE SEQUENCE [LARGE SCALE GENOMIC DNA]</scope>
    <source>
        <strain evidence="3 4">DSM 27267</strain>
    </source>
</reference>
<keyword evidence="1" id="KW-0812">Transmembrane</keyword>
<sequence length="186" mass="21861">METRRAEILLEKYFEGLSSLQEEQELRDFFRENRDLPEALEMNRPFFEGLDEPVDEMKELAFAERITGAIEKRERIIQRKRFTHQFTWMAGIAAAIIVVLLALNIWNNQQMQQNQLAMNVPENPKQAYEMSMDALKYVSVNYNKGIQQLNKIPDLEKDTKPLYQALELYGKGYAQMNVIVNLKIKQ</sequence>
<dbReference type="AlphaFoldDB" id="A0A2P8CKR1"/>
<gene>
    <name evidence="3" type="ORF">CLV93_101486</name>
    <name evidence="2" type="ORF">JCM18694_03910</name>
</gene>
<feature type="transmembrane region" description="Helical" evidence="1">
    <location>
        <begin position="86"/>
        <end position="106"/>
    </location>
</feature>
<reference evidence="2 5" key="2">
    <citation type="submission" date="2019-10" db="EMBL/GenBank/DDBJ databases">
        <title>Prolixibacter strains distinguished by the presence of nitrate reductase genes were adept at nitrate-dependent anaerobic corrosion of metallic iron and carbon steel.</title>
        <authorList>
            <person name="Iino T."/>
            <person name="Shono N."/>
            <person name="Ito K."/>
            <person name="Nakamura R."/>
            <person name="Sueoka K."/>
            <person name="Harayama S."/>
            <person name="Ohkuma M."/>
        </authorList>
    </citation>
    <scope>NUCLEOTIDE SEQUENCE [LARGE SCALE GENOMIC DNA]</scope>
    <source>
        <strain evidence="2 5">MIC1-1</strain>
    </source>
</reference>
<name>A0A2P8CKR1_9BACT</name>
<accession>A0A2P8CKR1</accession>
<dbReference type="EMBL" id="BLAU01000001">
    <property type="protein sequence ID" value="GET20145.1"/>
    <property type="molecule type" value="Genomic_DNA"/>
</dbReference>
<dbReference type="EMBL" id="PYGC01000001">
    <property type="protein sequence ID" value="PSK85523.1"/>
    <property type="molecule type" value="Genomic_DNA"/>
</dbReference>
<dbReference type="RefSeq" id="WP_106540556.1">
    <property type="nucleotide sequence ID" value="NZ_BLAU01000001.1"/>
</dbReference>
<dbReference type="Proteomes" id="UP000396862">
    <property type="component" value="Unassembled WGS sequence"/>
</dbReference>
<organism evidence="3 4">
    <name type="scientific">Prolixibacter denitrificans</name>
    <dbReference type="NCBI Taxonomy" id="1541063"/>
    <lineage>
        <taxon>Bacteria</taxon>
        <taxon>Pseudomonadati</taxon>
        <taxon>Bacteroidota</taxon>
        <taxon>Bacteroidia</taxon>
        <taxon>Marinilabiliales</taxon>
        <taxon>Prolixibacteraceae</taxon>
        <taxon>Prolixibacter</taxon>
    </lineage>
</organism>
<keyword evidence="1" id="KW-1133">Transmembrane helix</keyword>
<evidence type="ECO:0000313" key="4">
    <source>
        <dbReference type="Proteomes" id="UP000240621"/>
    </source>
</evidence>
<proteinExistence type="predicted"/>
<dbReference type="Proteomes" id="UP000240621">
    <property type="component" value="Unassembled WGS sequence"/>
</dbReference>
<protein>
    <submittedName>
        <fullName evidence="3">Uncharacterized protein</fullName>
    </submittedName>
</protein>
<comment type="caution">
    <text evidence="3">The sequence shown here is derived from an EMBL/GenBank/DDBJ whole genome shotgun (WGS) entry which is preliminary data.</text>
</comment>
<evidence type="ECO:0000313" key="5">
    <source>
        <dbReference type="Proteomes" id="UP000396862"/>
    </source>
</evidence>
<evidence type="ECO:0000313" key="3">
    <source>
        <dbReference type="EMBL" id="PSK85523.1"/>
    </source>
</evidence>
<keyword evidence="1" id="KW-0472">Membrane</keyword>
<dbReference type="OrthoDB" id="1098521at2"/>
<evidence type="ECO:0000256" key="1">
    <source>
        <dbReference type="SAM" id="Phobius"/>
    </source>
</evidence>